<evidence type="ECO:0000256" key="5">
    <source>
        <dbReference type="ARBA" id="ARBA00022989"/>
    </source>
</evidence>
<sequence>MLHYPDIDPIAFRLGPLAVHWYGITYAIGFIAGWWLGRRRARQPDSPLKPQQVDDLVLFVALGVVIGGRVGYMLFYGLDQLLANPLALFQIWHGGMSFHGGLLGVIAMTWWFARRIKTSFWRVADFVAPLVPIGLGAGRIGNFINGELWGAPTTLPWGMVYPPLGFQPRHPSQLYEFLLEGVILFTVLWLFSRQTRPAGAVSGLFLLCYGGFRFLVELVRMPDPQLGYLAFGWLTMGQILSLPMIIAGLGLLAWAYRGQLAGAGSTNV</sequence>
<dbReference type="STRING" id="314278.NB231_13146"/>
<dbReference type="GO" id="GO:0008961">
    <property type="term" value="F:phosphatidylglycerol-prolipoprotein diacylglyceryl transferase activity"/>
    <property type="evidence" value="ECO:0007669"/>
    <property type="project" value="UniProtKB-UniRule"/>
</dbReference>
<evidence type="ECO:0000256" key="6">
    <source>
        <dbReference type="ARBA" id="ARBA00023136"/>
    </source>
</evidence>
<evidence type="ECO:0000256" key="7">
    <source>
        <dbReference type="HAMAP-Rule" id="MF_01147"/>
    </source>
</evidence>
<dbReference type="AlphaFoldDB" id="A4BS82"/>
<feature type="transmembrane region" description="Helical" evidence="7">
    <location>
        <begin position="174"/>
        <end position="192"/>
    </location>
</feature>
<feature type="transmembrane region" description="Helical" evidence="7">
    <location>
        <begin position="198"/>
        <end position="216"/>
    </location>
</feature>
<dbReference type="PROSITE" id="PS01311">
    <property type="entry name" value="LGT"/>
    <property type="match status" value="1"/>
</dbReference>
<name>A4BS82_9GAMM</name>
<dbReference type="UniPathway" id="UPA00664"/>
<dbReference type="Proteomes" id="UP000003374">
    <property type="component" value="Unassembled WGS sequence"/>
</dbReference>
<accession>A4BS82</accession>
<comment type="caution">
    <text evidence="8">The sequence shown here is derived from an EMBL/GenBank/DDBJ whole genome shotgun (WGS) entry which is preliminary data.</text>
</comment>
<evidence type="ECO:0000313" key="9">
    <source>
        <dbReference type="Proteomes" id="UP000003374"/>
    </source>
</evidence>
<dbReference type="Pfam" id="PF01790">
    <property type="entry name" value="LGT"/>
    <property type="match status" value="1"/>
</dbReference>
<keyword evidence="8" id="KW-0449">Lipoprotein</keyword>
<comment type="subcellular location">
    <subcellularLocation>
        <location evidence="7">Cell membrane</location>
        <topology evidence="7">Multi-pass membrane protein</topology>
    </subcellularLocation>
</comment>
<dbReference type="PANTHER" id="PTHR30589">
    <property type="entry name" value="PROLIPOPROTEIN DIACYLGLYCERYL TRANSFERASE"/>
    <property type="match status" value="1"/>
</dbReference>
<dbReference type="eggNOG" id="COG0682">
    <property type="taxonomic scope" value="Bacteria"/>
</dbReference>
<feature type="transmembrane region" description="Helical" evidence="7">
    <location>
        <begin position="20"/>
        <end position="36"/>
    </location>
</feature>
<feature type="binding site" evidence="7">
    <location>
        <position position="139"/>
    </location>
    <ligand>
        <name>a 1,2-diacyl-sn-glycero-3-phospho-(1'-sn-glycerol)</name>
        <dbReference type="ChEBI" id="CHEBI:64716"/>
    </ligand>
</feature>
<gene>
    <name evidence="7" type="primary">lgt</name>
    <name evidence="8" type="ORF">NB231_13146</name>
</gene>
<comment type="function">
    <text evidence="7">Catalyzes the transfer of the diacylglyceryl group from phosphatidylglycerol to the sulfhydryl group of the N-terminal cysteine of a prolipoprotein, the first step in the formation of mature lipoproteins.</text>
</comment>
<keyword evidence="5 7" id="KW-1133">Transmembrane helix</keyword>
<evidence type="ECO:0000256" key="2">
    <source>
        <dbReference type="ARBA" id="ARBA00022475"/>
    </source>
</evidence>
<dbReference type="HOGENOM" id="CLU_013386_1_0_6"/>
<dbReference type="GO" id="GO:0005886">
    <property type="term" value="C:plasma membrane"/>
    <property type="evidence" value="ECO:0007669"/>
    <property type="project" value="UniProtKB-SubCell"/>
</dbReference>
<comment type="catalytic activity">
    <reaction evidence="7">
        <text>L-cysteinyl-[prolipoprotein] + a 1,2-diacyl-sn-glycero-3-phospho-(1'-sn-glycerol) = an S-1,2-diacyl-sn-glyceryl-L-cysteinyl-[prolipoprotein] + sn-glycerol 1-phosphate + H(+)</text>
        <dbReference type="Rhea" id="RHEA:56712"/>
        <dbReference type="Rhea" id="RHEA-COMP:14679"/>
        <dbReference type="Rhea" id="RHEA-COMP:14680"/>
        <dbReference type="ChEBI" id="CHEBI:15378"/>
        <dbReference type="ChEBI" id="CHEBI:29950"/>
        <dbReference type="ChEBI" id="CHEBI:57685"/>
        <dbReference type="ChEBI" id="CHEBI:64716"/>
        <dbReference type="ChEBI" id="CHEBI:140658"/>
        <dbReference type="EC" id="2.5.1.145"/>
    </reaction>
</comment>
<evidence type="ECO:0000256" key="4">
    <source>
        <dbReference type="ARBA" id="ARBA00022692"/>
    </source>
</evidence>
<protein>
    <recommendedName>
        <fullName evidence="7">Phosphatidylglycerol--prolipoprotein diacylglyceryl transferase</fullName>
        <ecNumber evidence="7">2.5.1.145</ecNumber>
    </recommendedName>
</protein>
<reference evidence="8 9" key="1">
    <citation type="submission" date="2006-02" db="EMBL/GenBank/DDBJ databases">
        <authorList>
            <person name="Waterbury J."/>
            <person name="Ferriera S."/>
            <person name="Johnson J."/>
            <person name="Kravitz S."/>
            <person name="Halpern A."/>
            <person name="Remington K."/>
            <person name="Beeson K."/>
            <person name="Tran B."/>
            <person name="Rogers Y.-H."/>
            <person name="Friedman R."/>
            <person name="Venter J.C."/>
        </authorList>
    </citation>
    <scope>NUCLEOTIDE SEQUENCE [LARGE SCALE GENOMIC DNA]</scope>
    <source>
        <strain evidence="8 9">Nb-231</strain>
    </source>
</reference>
<dbReference type="HAMAP" id="MF_01147">
    <property type="entry name" value="Lgt"/>
    <property type="match status" value="1"/>
</dbReference>
<proteinExistence type="inferred from homology"/>
<dbReference type="EC" id="2.5.1.145" evidence="7"/>
<comment type="pathway">
    <text evidence="7">Protein modification; lipoprotein biosynthesis (diacylglyceryl transfer).</text>
</comment>
<evidence type="ECO:0000256" key="3">
    <source>
        <dbReference type="ARBA" id="ARBA00022679"/>
    </source>
</evidence>
<organism evidence="8 9">
    <name type="scientific">Nitrococcus mobilis Nb-231</name>
    <dbReference type="NCBI Taxonomy" id="314278"/>
    <lineage>
        <taxon>Bacteria</taxon>
        <taxon>Pseudomonadati</taxon>
        <taxon>Pseudomonadota</taxon>
        <taxon>Gammaproteobacteria</taxon>
        <taxon>Chromatiales</taxon>
        <taxon>Ectothiorhodospiraceae</taxon>
        <taxon>Nitrococcus</taxon>
    </lineage>
</organism>
<dbReference type="InterPro" id="IPR001640">
    <property type="entry name" value="Lgt"/>
</dbReference>
<dbReference type="PANTHER" id="PTHR30589:SF0">
    <property type="entry name" value="PHOSPHATIDYLGLYCEROL--PROLIPOPROTEIN DIACYLGLYCERYL TRANSFERASE"/>
    <property type="match status" value="1"/>
</dbReference>
<dbReference type="GO" id="GO:0042158">
    <property type="term" value="P:lipoprotein biosynthetic process"/>
    <property type="evidence" value="ECO:0007669"/>
    <property type="project" value="UniProtKB-UniRule"/>
</dbReference>
<feature type="transmembrane region" description="Helical" evidence="7">
    <location>
        <begin position="90"/>
        <end position="113"/>
    </location>
</feature>
<keyword evidence="3 7" id="KW-0808">Transferase</keyword>
<feature type="transmembrane region" description="Helical" evidence="7">
    <location>
        <begin position="228"/>
        <end position="256"/>
    </location>
</feature>
<keyword evidence="6 7" id="KW-0472">Membrane</keyword>
<keyword evidence="9" id="KW-1185">Reference proteome</keyword>
<dbReference type="RefSeq" id="WP_005003348.1">
    <property type="nucleotide sequence ID" value="NZ_CH672427.1"/>
</dbReference>
<dbReference type="EMBL" id="AAOF01000009">
    <property type="protein sequence ID" value="EAR21342.1"/>
    <property type="molecule type" value="Genomic_DNA"/>
</dbReference>
<evidence type="ECO:0000256" key="1">
    <source>
        <dbReference type="ARBA" id="ARBA00007150"/>
    </source>
</evidence>
<keyword evidence="2 7" id="KW-1003">Cell membrane</keyword>
<comment type="similarity">
    <text evidence="1 7">Belongs to the Lgt family.</text>
</comment>
<keyword evidence="4 7" id="KW-0812">Transmembrane</keyword>
<feature type="transmembrane region" description="Helical" evidence="7">
    <location>
        <begin position="56"/>
        <end position="78"/>
    </location>
</feature>
<evidence type="ECO:0000313" key="8">
    <source>
        <dbReference type="EMBL" id="EAR21342.1"/>
    </source>
</evidence>
<dbReference type="OrthoDB" id="871140at2"/>
<dbReference type="NCBIfam" id="TIGR00544">
    <property type="entry name" value="lgt"/>
    <property type="match status" value="1"/>
</dbReference>